<reference evidence="1 2" key="2">
    <citation type="journal article" date="2022" name="Mol. Ecol. Resour.">
        <title>The genomes of chicory, endive, great burdock and yacon provide insights into Asteraceae paleo-polyploidization history and plant inulin production.</title>
        <authorList>
            <person name="Fan W."/>
            <person name="Wang S."/>
            <person name="Wang H."/>
            <person name="Wang A."/>
            <person name="Jiang F."/>
            <person name="Liu H."/>
            <person name="Zhao H."/>
            <person name="Xu D."/>
            <person name="Zhang Y."/>
        </authorList>
    </citation>
    <scope>NUCLEOTIDE SEQUENCE [LARGE SCALE GENOMIC DNA]</scope>
    <source>
        <strain evidence="2">cv. Punajuju</strain>
        <tissue evidence="1">Leaves</tissue>
    </source>
</reference>
<sequence length="122" mass="14119">MPASPAMRFSPGREQRTDNHNHKRGRSLDNGIVFKERDDDLALFNEVQNRERHNFLLQSNDDFEDTFVTKLHDFSDHKLGINIGARGESSDLLNTEEEKNDYEWLITPPDISLFTSLDDDPT</sequence>
<protein>
    <submittedName>
        <fullName evidence="1">Uncharacterized protein</fullName>
    </submittedName>
</protein>
<gene>
    <name evidence="1" type="ORF">L2E82_36504</name>
</gene>
<reference evidence="2" key="1">
    <citation type="journal article" date="2022" name="Mol. Ecol. Resour.">
        <title>The genomes of chicory, endive, great burdock and yacon provide insights into Asteraceae palaeo-polyploidization history and plant inulin production.</title>
        <authorList>
            <person name="Fan W."/>
            <person name="Wang S."/>
            <person name="Wang H."/>
            <person name="Wang A."/>
            <person name="Jiang F."/>
            <person name="Liu H."/>
            <person name="Zhao H."/>
            <person name="Xu D."/>
            <person name="Zhang Y."/>
        </authorList>
    </citation>
    <scope>NUCLEOTIDE SEQUENCE [LARGE SCALE GENOMIC DNA]</scope>
    <source>
        <strain evidence="2">cv. Punajuju</strain>
    </source>
</reference>
<evidence type="ECO:0000313" key="2">
    <source>
        <dbReference type="Proteomes" id="UP001055811"/>
    </source>
</evidence>
<organism evidence="1 2">
    <name type="scientific">Cichorium intybus</name>
    <name type="common">Chicory</name>
    <dbReference type="NCBI Taxonomy" id="13427"/>
    <lineage>
        <taxon>Eukaryota</taxon>
        <taxon>Viridiplantae</taxon>
        <taxon>Streptophyta</taxon>
        <taxon>Embryophyta</taxon>
        <taxon>Tracheophyta</taxon>
        <taxon>Spermatophyta</taxon>
        <taxon>Magnoliopsida</taxon>
        <taxon>eudicotyledons</taxon>
        <taxon>Gunneridae</taxon>
        <taxon>Pentapetalae</taxon>
        <taxon>asterids</taxon>
        <taxon>campanulids</taxon>
        <taxon>Asterales</taxon>
        <taxon>Asteraceae</taxon>
        <taxon>Cichorioideae</taxon>
        <taxon>Cichorieae</taxon>
        <taxon>Cichoriinae</taxon>
        <taxon>Cichorium</taxon>
    </lineage>
</organism>
<dbReference type="EMBL" id="CM042014">
    <property type="protein sequence ID" value="KAI3724717.1"/>
    <property type="molecule type" value="Genomic_DNA"/>
</dbReference>
<evidence type="ECO:0000313" key="1">
    <source>
        <dbReference type="EMBL" id="KAI3724717.1"/>
    </source>
</evidence>
<keyword evidence="2" id="KW-1185">Reference proteome</keyword>
<comment type="caution">
    <text evidence="1">The sequence shown here is derived from an EMBL/GenBank/DDBJ whole genome shotgun (WGS) entry which is preliminary data.</text>
</comment>
<accession>A0ACB9BRU4</accession>
<proteinExistence type="predicted"/>
<name>A0ACB9BRU4_CICIN</name>
<dbReference type="Proteomes" id="UP001055811">
    <property type="component" value="Linkage Group LG06"/>
</dbReference>